<dbReference type="InterPro" id="IPR007175">
    <property type="entry name" value="Rpr2/Snm1/Rpp21"/>
</dbReference>
<accession>B4MD20</accession>
<keyword evidence="7" id="KW-1185">Reference proteome</keyword>
<feature type="compositionally biased region" description="Low complexity" evidence="5">
    <location>
        <begin position="214"/>
        <end position="224"/>
    </location>
</feature>
<evidence type="ECO:0000256" key="5">
    <source>
        <dbReference type="SAM" id="MobiDB-lite"/>
    </source>
</evidence>
<evidence type="ECO:0000256" key="4">
    <source>
        <dbReference type="ARBA" id="ARBA00038402"/>
    </source>
</evidence>
<dbReference type="GO" id="GO:0008033">
    <property type="term" value="P:tRNA processing"/>
    <property type="evidence" value="ECO:0007669"/>
    <property type="project" value="UniProtKB-KW"/>
</dbReference>
<reference evidence="6 7" key="1">
    <citation type="journal article" date="2007" name="Nature">
        <title>Evolution of genes and genomes on the Drosophila phylogeny.</title>
        <authorList>
            <consortium name="Drosophila 12 Genomes Consortium"/>
            <person name="Clark A.G."/>
            <person name="Eisen M.B."/>
            <person name="Smith D.R."/>
            <person name="Bergman C.M."/>
            <person name="Oliver B."/>
            <person name="Markow T.A."/>
            <person name="Kaufman T.C."/>
            <person name="Kellis M."/>
            <person name="Gelbart W."/>
            <person name="Iyer V.N."/>
            <person name="Pollard D.A."/>
            <person name="Sackton T.B."/>
            <person name="Larracuente A.M."/>
            <person name="Singh N.D."/>
            <person name="Abad J.P."/>
            <person name="Abt D.N."/>
            <person name="Adryan B."/>
            <person name="Aguade M."/>
            <person name="Akashi H."/>
            <person name="Anderson W.W."/>
            <person name="Aquadro C.F."/>
            <person name="Ardell D.H."/>
            <person name="Arguello R."/>
            <person name="Artieri C.G."/>
            <person name="Barbash D.A."/>
            <person name="Barker D."/>
            <person name="Barsanti P."/>
            <person name="Batterham P."/>
            <person name="Batzoglou S."/>
            <person name="Begun D."/>
            <person name="Bhutkar A."/>
            <person name="Blanco E."/>
            <person name="Bosak S.A."/>
            <person name="Bradley R.K."/>
            <person name="Brand A.D."/>
            <person name="Brent M.R."/>
            <person name="Brooks A.N."/>
            <person name="Brown R.H."/>
            <person name="Butlin R.K."/>
            <person name="Caggese C."/>
            <person name="Calvi B.R."/>
            <person name="Bernardo de Carvalho A."/>
            <person name="Caspi A."/>
            <person name="Castrezana S."/>
            <person name="Celniker S.E."/>
            <person name="Chang J.L."/>
            <person name="Chapple C."/>
            <person name="Chatterji S."/>
            <person name="Chinwalla A."/>
            <person name="Civetta A."/>
            <person name="Clifton S.W."/>
            <person name="Comeron J.M."/>
            <person name="Costello J.C."/>
            <person name="Coyne J.A."/>
            <person name="Daub J."/>
            <person name="David R.G."/>
            <person name="Delcher A.L."/>
            <person name="Delehaunty K."/>
            <person name="Do C.B."/>
            <person name="Ebling H."/>
            <person name="Edwards K."/>
            <person name="Eickbush T."/>
            <person name="Evans J.D."/>
            <person name="Filipski A."/>
            <person name="Findeiss S."/>
            <person name="Freyhult E."/>
            <person name="Fulton L."/>
            <person name="Fulton R."/>
            <person name="Garcia A.C."/>
            <person name="Gardiner A."/>
            <person name="Garfield D.A."/>
            <person name="Garvin B.E."/>
            <person name="Gibson G."/>
            <person name="Gilbert D."/>
            <person name="Gnerre S."/>
            <person name="Godfrey J."/>
            <person name="Good R."/>
            <person name="Gotea V."/>
            <person name="Gravely B."/>
            <person name="Greenberg A.J."/>
            <person name="Griffiths-Jones S."/>
            <person name="Gross S."/>
            <person name="Guigo R."/>
            <person name="Gustafson E.A."/>
            <person name="Haerty W."/>
            <person name="Hahn M.W."/>
            <person name="Halligan D.L."/>
            <person name="Halpern A.L."/>
            <person name="Halter G.M."/>
            <person name="Han M.V."/>
            <person name="Heger A."/>
            <person name="Hillier L."/>
            <person name="Hinrichs A.S."/>
            <person name="Holmes I."/>
            <person name="Hoskins R.A."/>
            <person name="Hubisz M.J."/>
            <person name="Hultmark D."/>
            <person name="Huntley M.A."/>
            <person name="Jaffe D.B."/>
            <person name="Jagadeeshan S."/>
            <person name="Jeck W.R."/>
            <person name="Johnson J."/>
            <person name="Jones C.D."/>
            <person name="Jordan W.C."/>
            <person name="Karpen G.H."/>
            <person name="Kataoka E."/>
            <person name="Keightley P.D."/>
            <person name="Kheradpour P."/>
            <person name="Kirkness E.F."/>
            <person name="Koerich L.B."/>
            <person name="Kristiansen K."/>
            <person name="Kudrna D."/>
            <person name="Kulathinal R.J."/>
            <person name="Kumar S."/>
            <person name="Kwok R."/>
            <person name="Lander E."/>
            <person name="Langley C.H."/>
            <person name="Lapoint R."/>
            <person name="Lazzaro B.P."/>
            <person name="Lee S.J."/>
            <person name="Levesque L."/>
            <person name="Li R."/>
            <person name="Lin C.F."/>
            <person name="Lin M.F."/>
            <person name="Lindblad-Toh K."/>
            <person name="Llopart A."/>
            <person name="Long M."/>
            <person name="Low L."/>
            <person name="Lozovsky E."/>
            <person name="Lu J."/>
            <person name="Luo M."/>
            <person name="Machado C.A."/>
            <person name="Makalowski W."/>
            <person name="Marzo M."/>
            <person name="Matsuda M."/>
            <person name="Matzkin L."/>
            <person name="McAllister B."/>
            <person name="McBride C.S."/>
            <person name="McKernan B."/>
            <person name="McKernan K."/>
            <person name="Mendez-Lago M."/>
            <person name="Minx P."/>
            <person name="Mollenhauer M.U."/>
            <person name="Montooth K."/>
            <person name="Mount S.M."/>
            <person name="Mu X."/>
            <person name="Myers E."/>
            <person name="Negre B."/>
            <person name="Newfeld S."/>
            <person name="Nielsen R."/>
            <person name="Noor M.A."/>
            <person name="O'Grady P."/>
            <person name="Pachter L."/>
            <person name="Papaceit M."/>
            <person name="Parisi M.J."/>
            <person name="Parisi M."/>
            <person name="Parts L."/>
            <person name="Pedersen J.S."/>
            <person name="Pesole G."/>
            <person name="Phillippy A.M."/>
            <person name="Ponting C.P."/>
            <person name="Pop M."/>
            <person name="Porcelli D."/>
            <person name="Powell J.R."/>
            <person name="Prohaska S."/>
            <person name="Pruitt K."/>
            <person name="Puig M."/>
            <person name="Quesneville H."/>
            <person name="Ram K.R."/>
            <person name="Rand D."/>
            <person name="Rasmussen M.D."/>
            <person name="Reed L.K."/>
            <person name="Reenan R."/>
            <person name="Reily A."/>
            <person name="Remington K.A."/>
            <person name="Rieger T.T."/>
            <person name="Ritchie M.G."/>
            <person name="Robin C."/>
            <person name="Rogers Y.H."/>
            <person name="Rohde C."/>
            <person name="Rozas J."/>
            <person name="Rubenfield M.J."/>
            <person name="Ruiz A."/>
            <person name="Russo S."/>
            <person name="Salzberg S.L."/>
            <person name="Sanchez-Gracia A."/>
            <person name="Saranga D.J."/>
            <person name="Sato H."/>
            <person name="Schaeffer S.W."/>
            <person name="Schatz M.C."/>
            <person name="Schlenke T."/>
            <person name="Schwartz R."/>
            <person name="Segarra C."/>
            <person name="Singh R.S."/>
            <person name="Sirot L."/>
            <person name="Sirota M."/>
            <person name="Sisneros N.B."/>
            <person name="Smith C.D."/>
            <person name="Smith T.F."/>
            <person name="Spieth J."/>
            <person name="Stage D.E."/>
            <person name="Stark A."/>
            <person name="Stephan W."/>
            <person name="Strausberg R.L."/>
            <person name="Strempel S."/>
            <person name="Sturgill D."/>
            <person name="Sutton G."/>
            <person name="Sutton G.G."/>
            <person name="Tao W."/>
            <person name="Teichmann S."/>
            <person name="Tobari Y.N."/>
            <person name="Tomimura Y."/>
            <person name="Tsolas J.M."/>
            <person name="Valente V.L."/>
            <person name="Venter E."/>
            <person name="Venter J.C."/>
            <person name="Vicario S."/>
            <person name="Vieira F.G."/>
            <person name="Vilella A.J."/>
            <person name="Villasante A."/>
            <person name="Walenz B."/>
            <person name="Wang J."/>
            <person name="Wasserman M."/>
            <person name="Watts T."/>
            <person name="Wilson D."/>
            <person name="Wilson R.K."/>
            <person name="Wing R.A."/>
            <person name="Wolfner M.F."/>
            <person name="Wong A."/>
            <person name="Wong G.K."/>
            <person name="Wu C.I."/>
            <person name="Wu G."/>
            <person name="Yamamoto D."/>
            <person name="Yang H.P."/>
            <person name="Yang S.P."/>
            <person name="Yorke J.A."/>
            <person name="Yoshida K."/>
            <person name="Zdobnov E."/>
            <person name="Zhang P."/>
            <person name="Zhang Y."/>
            <person name="Zimin A.V."/>
            <person name="Baldwin J."/>
            <person name="Abdouelleil A."/>
            <person name="Abdulkadir J."/>
            <person name="Abebe A."/>
            <person name="Abera B."/>
            <person name="Abreu J."/>
            <person name="Acer S.C."/>
            <person name="Aftuck L."/>
            <person name="Alexander A."/>
            <person name="An P."/>
            <person name="Anderson E."/>
            <person name="Anderson S."/>
            <person name="Arachi H."/>
            <person name="Azer M."/>
            <person name="Bachantsang P."/>
            <person name="Barry A."/>
            <person name="Bayul T."/>
            <person name="Berlin A."/>
            <person name="Bessette D."/>
            <person name="Bloom T."/>
            <person name="Blye J."/>
            <person name="Boguslavskiy L."/>
            <person name="Bonnet C."/>
            <person name="Boukhgalter B."/>
            <person name="Bourzgui I."/>
            <person name="Brown A."/>
            <person name="Cahill P."/>
            <person name="Channer S."/>
            <person name="Cheshatsang Y."/>
            <person name="Chuda L."/>
            <person name="Citroen M."/>
            <person name="Collymore A."/>
            <person name="Cooke P."/>
            <person name="Costello M."/>
            <person name="D'Aco K."/>
            <person name="Daza R."/>
            <person name="De Haan G."/>
            <person name="DeGray S."/>
            <person name="DeMaso C."/>
            <person name="Dhargay N."/>
            <person name="Dooley K."/>
            <person name="Dooley E."/>
            <person name="Doricent M."/>
            <person name="Dorje P."/>
            <person name="Dorjee K."/>
            <person name="Dupes A."/>
            <person name="Elong R."/>
            <person name="Falk J."/>
            <person name="Farina A."/>
            <person name="Faro S."/>
            <person name="Ferguson D."/>
            <person name="Fisher S."/>
            <person name="Foley C.D."/>
            <person name="Franke A."/>
            <person name="Friedrich D."/>
            <person name="Gadbois L."/>
            <person name="Gearin G."/>
            <person name="Gearin C.R."/>
            <person name="Giannoukos G."/>
            <person name="Goode T."/>
            <person name="Graham J."/>
            <person name="Grandbois E."/>
            <person name="Grewal S."/>
            <person name="Gyaltsen K."/>
            <person name="Hafez N."/>
            <person name="Hagos B."/>
            <person name="Hall J."/>
            <person name="Henson C."/>
            <person name="Hollinger A."/>
            <person name="Honan T."/>
            <person name="Huard M.D."/>
            <person name="Hughes L."/>
            <person name="Hurhula B."/>
            <person name="Husby M.E."/>
            <person name="Kamat A."/>
            <person name="Kanga B."/>
            <person name="Kashin S."/>
            <person name="Khazanovich D."/>
            <person name="Kisner P."/>
            <person name="Lance K."/>
            <person name="Lara M."/>
            <person name="Lee W."/>
            <person name="Lennon N."/>
            <person name="Letendre F."/>
            <person name="LeVine R."/>
            <person name="Lipovsky A."/>
            <person name="Liu X."/>
            <person name="Liu J."/>
            <person name="Liu S."/>
            <person name="Lokyitsang T."/>
            <person name="Lokyitsang Y."/>
            <person name="Lubonja R."/>
            <person name="Lui A."/>
            <person name="MacDonald P."/>
            <person name="Magnisalis V."/>
            <person name="Maru K."/>
            <person name="Matthews C."/>
            <person name="McCusker W."/>
            <person name="McDonough S."/>
            <person name="Mehta T."/>
            <person name="Meldrim J."/>
            <person name="Meneus L."/>
            <person name="Mihai O."/>
            <person name="Mihalev A."/>
            <person name="Mihova T."/>
            <person name="Mittelman R."/>
            <person name="Mlenga V."/>
            <person name="Montmayeur A."/>
            <person name="Mulrain L."/>
            <person name="Navidi A."/>
            <person name="Naylor J."/>
            <person name="Negash T."/>
            <person name="Nguyen T."/>
            <person name="Nguyen N."/>
            <person name="Nicol R."/>
            <person name="Norbu C."/>
            <person name="Norbu N."/>
            <person name="Novod N."/>
            <person name="O'Neill B."/>
            <person name="Osman S."/>
            <person name="Markiewicz E."/>
            <person name="Oyono O.L."/>
            <person name="Patti C."/>
            <person name="Phunkhang P."/>
            <person name="Pierre F."/>
            <person name="Priest M."/>
            <person name="Raghuraman S."/>
            <person name="Rege F."/>
            <person name="Reyes R."/>
            <person name="Rise C."/>
            <person name="Rogov P."/>
            <person name="Ross K."/>
            <person name="Ryan E."/>
            <person name="Settipalli S."/>
            <person name="Shea T."/>
            <person name="Sherpa N."/>
            <person name="Shi L."/>
            <person name="Shih D."/>
            <person name="Sparrow T."/>
            <person name="Spaulding J."/>
            <person name="Stalker J."/>
            <person name="Stange-Thomann N."/>
            <person name="Stavropoulos S."/>
            <person name="Stone C."/>
            <person name="Strader C."/>
            <person name="Tesfaye S."/>
            <person name="Thomson T."/>
            <person name="Thoulutsang Y."/>
            <person name="Thoulutsang D."/>
            <person name="Topham K."/>
            <person name="Topping I."/>
            <person name="Tsamla T."/>
            <person name="Vassiliev H."/>
            <person name="Vo A."/>
            <person name="Wangchuk T."/>
            <person name="Wangdi T."/>
            <person name="Weiand M."/>
            <person name="Wilkinson J."/>
            <person name="Wilson A."/>
            <person name="Yadav S."/>
            <person name="Young G."/>
            <person name="Yu Q."/>
            <person name="Zembek L."/>
            <person name="Zhong D."/>
            <person name="Zimmer A."/>
            <person name="Zwirko Z."/>
            <person name="Jaffe D.B."/>
            <person name="Alvarez P."/>
            <person name="Brockman W."/>
            <person name="Butler J."/>
            <person name="Chin C."/>
            <person name="Gnerre S."/>
            <person name="Grabherr M."/>
            <person name="Kleber M."/>
            <person name="Mauceli E."/>
            <person name="MacCallum I."/>
        </authorList>
    </citation>
    <scope>NUCLEOTIDE SEQUENCE [LARGE SCALE GENOMIC DNA]</scope>
    <source>
        <strain evidence="7">Tucson 15010-1051.87</strain>
    </source>
</reference>
<gene>
    <name evidence="6" type="primary">Dvir\GJ15217</name>
    <name evidence="6" type="ORF">Dvir_GJ15217</name>
</gene>
<feature type="region of interest" description="Disordered" evidence="5">
    <location>
        <begin position="120"/>
        <end position="163"/>
    </location>
</feature>
<feature type="compositionally biased region" description="Low complexity" evidence="5">
    <location>
        <begin position="122"/>
        <end position="132"/>
    </location>
</feature>
<dbReference type="HOGENOM" id="CLU_1556871_0_0_1"/>
<dbReference type="GO" id="GO:0046872">
    <property type="term" value="F:metal ion binding"/>
    <property type="evidence" value="ECO:0007669"/>
    <property type="project" value="UniProtKB-KW"/>
</dbReference>
<dbReference type="OrthoDB" id="128536at2759"/>
<dbReference type="Proteomes" id="UP000008792">
    <property type="component" value="Unassembled WGS sequence"/>
</dbReference>
<keyword evidence="2" id="KW-0479">Metal-binding</keyword>
<evidence type="ECO:0000313" key="6">
    <source>
        <dbReference type="EMBL" id="EDW58092.2"/>
    </source>
</evidence>
<evidence type="ECO:0000313" key="7">
    <source>
        <dbReference type="Proteomes" id="UP000008792"/>
    </source>
</evidence>
<dbReference type="Pfam" id="PF04032">
    <property type="entry name" value="Rpr2"/>
    <property type="match status" value="1"/>
</dbReference>
<dbReference type="PANTHER" id="PTHR14742:SF0">
    <property type="entry name" value="RIBONUCLEASE P PROTEIN SUBUNIT P21"/>
    <property type="match status" value="1"/>
</dbReference>
<keyword evidence="1" id="KW-0819">tRNA processing</keyword>
<feature type="region of interest" description="Disordered" evidence="5">
    <location>
        <begin position="211"/>
        <end position="235"/>
    </location>
</feature>
<feature type="compositionally biased region" description="Basic residues" evidence="5">
    <location>
        <begin position="133"/>
        <end position="147"/>
    </location>
</feature>
<dbReference type="AlphaFoldDB" id="B4MD20"/>
<evidence type="ECO:0000256" key="3">
    <source>
        <dbReference type="ARBA" id="ARBA00022833"/>
    </source>
</evidence>
<name>B4MD20_DROVI</name>
<keyword evidence="3" id="KW-0862">Zinc</keyword>
<evidence type="ECO:0000256" key="2">
    <source>
        <dbReference type="ARBA" id="ARBA00022723"/>
    </source>
</evidence>
<feature type="compositionally biased region" description="Gly residues" evidence="5">
    <location>
        <begin position="225"/>
        <end position="235"/>
    </location>
</feature>
<dbReference type="eggNOG" id="KOG4394">
    <property type="taxonomic scope" value="Eukaryota"/>
</dbReference>
<dbReference type="GO" id="GO:0005655">
    <property type="term" value="C:nucleolar ribonuclease P complex"/>
    <property type="evidence" value="ECO:0007669"/>
    <property type="project" value="TreeGrafter"/>
</dbReference>
<organism evidence="6 7">
    <name type="scientific">Drosophila virilis</name>
    <name type="common">Fruit fly</name>
    <dbReference type="NCBI Taxonomy" id="7244"/>
    <lineage>
        <taxon>Eukaryota</taxon>
        <taxon>Metazoa</taxon>
        <taxon>Ecdysozoa</taxon>
        <taxon>Arthropoda</taxon>
        <taxon>Hexapoda</taxon>
        <taxon>Insecta</taxon>
        <taxon>Pterygota</taxon>
        <taxon>Neoptera</taxon>
        <taxon>Endopterygota</taxon>
        <taxon>Diptera</taxon>
        <taxon>Brachycera</taxon>
        <taxon>Muscomorpha</taxon>
        <taxon>Ephydroidea</taxon>
        <taxon>Drosophilidae</taxon>
        <taxon>Drosophila</taxon>
    </lineage>
</organism>
<dbReference type="PANTHER" id="PTHR14742">
    <property type="entry name" value="RIBONUCLEASE P SUBUNIT P21"/>
    <property type="match status" value="1"/>
</dbReference>
<dbReference type="STRING" id="7244.B4MD20"/>
<evidence type="ECO:0000256" key="1">
    <source>
        <dbReference type="ARBA" id="ARBA00022694"/>
    </source>
</evidence>
<dbReference type="FunCoup" id="B4MD20">
    <property type="interactions" value="7"/>
</dbReference>
<comment type="similarity">
    <text evidence="4">Belongs to the eukaryotic/archaeal RNase P protein component 4 family.</text>
</comment>
<dbReference type="EMBL" id="CH940660">
    <property type="protein sequence ID" value="EDW58092.2"/>
    <property type="molecule type" value="Genomic_DNA"/>
</dbReference>
<dbReference type="InParanoid" id="B4MD20"/>
<proteinExistence type="inferred from homology"/>
<dbReference type="KEGG" id="dvi:6635598"/>
<protein>
    <submittedName>
        <fullName evidence="6">Uncharacterized protein</fullName>
    </submittedName>
</protein>
<sequence>MCLTFIAKYSANVFGTRFIYENNHSFMGNNKGKRKALTQRQVCSRMNFLYQASNLMAHSNNNTLAAYYGKLCRNVGTKALMHMSPALKRTLCKRCSLPLLPGVNTSLKLDQKQEQQQAIPVAAATATATSTTSKRRHRRLRSKRNKGHNQTAAAVQKDAAPSASMDEHARLHLECGLCGSKRRFQVDTQNECWPERSEAIVQVIRLDEQKNADAAEGGVEAAGRVEGGGGTAREQ</sequence>